<feature type="transmembrane region" description="Helical" evidence="1">
    <location>
        <begin position="283"/>
        <end position="302"/>
    </location>
</feature>
<feature type="transmembrane region" description="Helical" evidence="1">
    <location>
        <begin position="387"/>
        <end position="414"/>
    </location>
</feature>
<feature type="transmembrane region" description="Helical" evidence="1">
    <location>
        <begin position="426"/>
        <end position="446"/>
    </location>
</feature>
<dbReference type="PANTHER" id="PTHR13325">
    <property type="entry name" value="PROTEASE M50 MEMBRANE-BOUND TRANSCRIPTION FACTOR SITE 2 PROTEASE"/>
    <property type="match status" value="1"/>
</dbReference>
<feature type="transmembrane region" description="Helical" evidence="1">
    <location>
        <begin position="227"/>
        <end position="248"/>
    </location>
</feature>
<dbReference type="InterPro" id="IPR001193">
    <property type="entry name" value="MBTPS2"/>
</dbReference>
<reference evidence="3" key="1">
    <citation type="journal article" date="2019" name="Int. J. Syst. Evol. Microbiol.">
        <title>The Global Catalogue of Microorganisms (GCM) 10K type strain sequencing project: providing services to taxonomists for standard genome sequencing and annotation.</title>
        <authorList>
            <consortium name="The Broad Institute Genomics Platform"/>
            <consortium name="The Broad Institute Genome Sequencing Center for Infectious Disease"/>
            <person name="Wu L."/>
            <person name="Ma J."/>
        </authorList>
    </citation>
    <scope>NUCLEOTIDE SEQUENCE [LARGE SCALE GENOMIC DNA]</scope>
    <source>
        <strain evidence="3">CGMCC 1.6774</strain>
    </source>
</reference>
<dbReference type="InterPro" id="IPR041881">
    <property type="entry name" value="PqqD_sf"/>
</dbReference>
<sequence>MTSLYSASWYRVAEIKPRLRRHVALHRQRFRGALWYVVQDRQTGRFHRLSPAAYHAVCLMDGRRSVDTIWRMVGDRLGDDQPTQDEMLRLLTLLHGADLLVSEIPPDLDEIAARSSRQSRRVLLSKMRNPLAIRLPLLDPDRLLTATLPLVRPLFTVWGLLAWIVLVGGGVALAAMHWSALTDDVIDRAVTAQNAALLLITYPLVKAVHELGHAYATKVWGGEVHEAGVMLLVLVPMPYVDASASAAFRAPWQRIVVGGAGILVEMALAAMALLVWLQAEPGALRAVAYDVMLIGGVSTVFFNGNPLLRFDGYYVLSDLIGIPNLATRANQYVLHLVGRFGFGLADPERAEPDRGTRAWLVGYAVASFLYRTAMTLTIALFVATKLFALGVALAIVTVVAAFVWPIVKGIGFLIGDPRLRGRRRRAVLVAGAAVALVLAAVLALPLPYATTAEGVVWIGENATVRARTDGLVRTVAADGDGAVAAGTTIVALEDPALAAGRTVLDRQRDEVRLRLEAVRLNDVVAANLLREQMRHVEGQLEDTTRRIADLALIADKDGRFLVPEAADLPGRFVRRGEVIGYLVGRGDAIVRAVVGQADVDLVRRRTARVDVRLAERPDVTIPARILREVPTALAELPHPALGTVGGGAVVLDPASTDKPKPLETLFHFDLAPPADALPERLGGRVFVRFDHGTEPVAFRLARVVRQVFLRQFGV</sequence>
<comment type="caution">
    <text evidence="2">The sequence shown here is derived from an EMBL/GenBank/DDBJ whole genome shotgun (WGS) entry which is preliminary data.</text>
</comment>
<feature type="transmembrane region" description="Helical" evidence="1">
    <location>
        <begin position="358"/>
        <end position="381"/>
    </location>
</feature>
<name>A0ABW5AE42_9BRAD</name>
<feature type="transmembrane region" description="Helical" evidence="1">
    <location>
        <begin position="255"/>
        <end position="277"/>
    </location>
</feature>
<proteinExistence type="predicted"/>
<evidence type="ECO:0000313" key="3">
    <source>
        <dbReference type="Proteomes" id="UP001597314"/>
    </source>
</evidence>
<accession>A0ABW5AE42</accession>
<keyword evidence="1" id="KW-0812">Transmembrane</keyword>
<protein>
    <submittedName>
        <fullName evidence="2">Peptidase M50</fullName>
    </submittedName>
</protein>
<dbReference type="RefSeq" id="WP_378476104.1">
    <property type="nucleotide sequence ID" value="NZ_JBHUIW010000002.1"/>
</dbReference>
<dbReference type="Proteomes" id="UP001597314">
    <property type="component" value="Unassembled WGS sequence"/>
</dbReference>
<organism evidence="2 3">
    <name type="scientific">Rhodoplanes azumiensis</name>
    <dbReference type="NCBI Taxonomy" id="1897628"/>
    <lineage>
        <taxon>Bacteria</taxon>
        <taxon>Pseudomonadati</taxon>
        <taxon>Pseudomonadota</taxon>
        <taxon>Alphaproteobacteria</taxon>
        <taxon>Hyphomicrobiales</taxon>
        <taxon>Nitrobacteraceae</taxon>
        <taxon>Rhodoplanes</taxon>
    </lineage>
</organism>
<dbReference type="Gene3D" id="1.10.10.1150">
    <property type="entry name" value="Coenzyme PQQ synthesis protein D (PqqD)"/>
    <property type="match status" value="1"/>
</dbReference>
<keyword evidence="1" id="KW-0472">Membrane</keyword>
<gene>
    <name evidence="2" type="ORF">ACFSOX_01945</name>
</gene>
<dbReference type="EMBL" id="JBHUIW010000002">
    <property type="protein sequence ID" value="MFD2180901.1"/>
    <property type="molecule type" value="Genomic_DNA"/>
</dbReference>
<evidence type="ECO:0000256" key="1">
    <source>
        <dbReference type="SAM" id="Phobius"/>
    </source>
</evidence>
<keyword evidence="3" id="KW-1185">Reference proteome</keyword>
<evidence type="ECO:0000313" key="2">
    <source>
        <dbReference type="EMBL" id="MFD2180901.1"/>
    </source>
</evidence>
<keyword evidence="1" id="KW-1133">Transmembrane helix</keyword>
<feature type="transmembrane region" description="Helical" evidence="1">
    <location>
        <begin position="154"/>
        <end position="178"/>
    </location>
</feature>
<dbReference type="PANTHER" id="PTHR13325:SF3">
    <property type="entry name" value="MEMBRANE-BOUND TRANSCRIPTION FACTOR SITE-2 PROTEASE"/>
    <property type="match status" value="1"/>
</dbReference>